<evidence type="ECO:0000313" key="2">
    <source>
        <dbReference type="Proteomes" id="UP001493487"/>
    </source>
</evidence>
<dbReference type="Proteomes" id="UP001493487">
    <property type="component" value="Unassembled WGS sequence"/>
</dbReference>
<name>A0ABV1KMK2_9BACL</name>
<sequence>MLSLRAHLPQDDAVPLGSYFKLFNASGREIPYQLLEAKASVVRKRRQYRNVPEGYRSRYYRVACSLRLPACGYTTVFAEPIASRGPGPGEPI</sequence>
<organism evidence="1 2">
    <name type="scientific">Cohnella silvisoli</name>
    <dbReference type="NCBI Taxonomy" id="2873699"/>
    <lineage>
        <taxon>Bacteria</taxon>
        <taxon>Bacillati</taxon>
        <taxon>Bacillota</taxon>
        <taxon>Bacilli</taxon>
        <taxon>Bacillales</taxon>
        <taxon>Paenibacillaceae</taxon>
        <taxon>Cohnella</taxon>
    </lineage>
</organism>
<proteinExistence type="predicted"/>
<reference evidence="1 2" key="1">
    <citation type="journal article" date="2023" name="Genome Announc.">
        <title>Pan-Genome Analyses of the Genus Cohnella and Proposal of the Novel Species Cohnella silvisoli sp. nov., Isolated from Forest Soil.</title>
        <authorList>
            <person name="Wang C."/>
            <person name="Mao L."/>
            <person name="Bao G."/>
            <person name="Zhu H."/>
        </authorList>
    </citation>
    <scope>NUCLEOTIDE SEQUENCE [LARGE SCALE GENOMIC DNA]</scope>
    <source>
        <strain evidence="1 2">NL03-T5-1</strain>
    </source>
</reference>
<dbReference type="EMBL" id="JASKHM010000001">
    <property type="protein sequence ID" value="MEQ4481309.1"/>
    <property type="molecule type" value="Genomic_DNA"/>
</dbReference>
<protein>
    <submittedName>
        <fullName evidence="1">Uncharacterized protein</fullName>
    </submittedName>
</protein>
<keyword evidence="2" id="KW-1185">Reference proteome</keyword>
<dbReference type="RefSeq" id="WP_232182184.1">
    <property type="nucleotide sequence ID" value="NZ_JAIOAP010000001.1"/>
</dbReference>
<accession>A0ABV1KMK2</accession>
<gene>
    <name evidence="1" type="ORF">QJS35_02745</name>
</gene>
<evidence type="ECO:0000313" key="1">
    <source>
        <dbReference type="EMBL" id="MEQ4481309.1"/>
    </source>
</evidence>
<comment type="caution">
    <text evidence="1">The sequence shown here is derived from an EMBL/GenBank/DDBJ whole genome shotgun (WGS) entry which is preliminary data.</text>
</comment>